<dbReference type="PROSITE" id="PS51833">
    <property type="entry name" value="HDOD"/>
    <property type="match status" value="1"/>
</dbReference>
<dbReference type="Proteomes" id="UP000494216">
    <property type="component" value="Unassembled WGS sequence"/>
</dbReference>
<protein>
    <submittedName>
        <fullName evidence="2">Putative signal transduction protein</fullName>
    </submittedName>
</protein>
<comment type="caution">
    <text evidence="2">The sequence shown here is derived from an EMBL/GenBank/DDBJ whole genome shotgun (WGS) entry which is preliminary data.</text>
</comment>
<organism evidence="2 3">
    <name type="scientific">Candidatus Methylobacter favarea</name>
    <dbReference type="NCBI Taxonomy" id="2707345"/>
    <lineage>
        <taxon>Bacteria</taxon>
        <taxon>Pseudomonadati</taxon>
        <taxon>Pseudomonadota</taxon>
        <taxon>Gammaproteobacteria</taxon>
        <taxon>Methylococcales</taxon>
        <taxon>Methylococcaceae</taxon>
        <taxon>Methylobacter</taxon>
    </lineage>
</organism>
<dbReference type="CDD" id="cd00077">
    <property type="entry name" value="HDc"/>
    <property type="match status" value="1"/>
</dbReference>
<dbReference type="SUPFAM" id="SSF109604">
    <property type="entry name" value="HD-domain/PDEase-like"/>
    <property type="match status" value="1"/>
</dbReference>
<keyword evidence="3" id="KW-1185">Reference proteome</keyword>
<dbReference type="InterPro" id="IPR003607">
    <property type="entry name" value="HD/PDEase_dom"/>
</dbReference>
<dbReference type="InterPro" id="IPR052340">
    <property type="entry name" value="RNase_Y/CdgJ"/>
</dbReference>
<name>A0A8S0X0W0_9GAMM</name>
<accession>A0A8S0X0W0</accession>
<dbReference type="InterPro" id="IPR013976">
    <property type="entry name" value="HDOD"/>
</dbReference>
<feature type="domain" description="HDOD" evidence="1">
    <location>
        <begin position="24"/>
        <end position="211"/>
    </location>
</feature>
<dbReference type="Gene3D" id="1.10.3210.10">
    <property type="entry name" value="Hypothetical protein af1432"/>
    <property type="match status" value="1"/>
</dbReference>
<evidence type="ECO:0000259" key="1">
    <source>
        <dbReference type="PROSITE" id="PS51833"/>
    </source>
</evidence>
<dbReference type="PANTHER" id="PTHR33525:SF3">
    <property type="entry name" value="RIBONUCLEASE Y"/>
    <property type="match status" value="1"/>
</dbReference>
<dbReference type="RefSeq" id="WP_174625751.1">
    <property type="nucleotide sequence ID" value="NZ_CADCXN010000058.1"/>
</dbReference>
<gene>
    <name evidence="2" type="ORF">METHB2_30042</name>
</gene>
<dbReference type="AlphaFoldDB" id="A0A8S0X0W0"/>
<proteinExistence type="predicted"/>
<dbReference type="EMBL" id="CADCXN010000058">
    <property type="protein sequence ID" value="CAA9890838.1"/>
    <property type="molecule type" value="Genomic_DNA"/>
</dbReference>
<dbReference type="Pfam" id="PF08668">
    <property type="entry name" value="HDOD"/>
    <property type="match status" value="1"/>
</dbReference>
<sequence length="280" mass="30682">MQFTSVQSFLDHVQEELDANRLVLPTLPDIALKVRDAASRGDASARELAEMIATDASLSTRLIYVANSPLYRGATGINTIQMAVLRLGNNTVGALITSLAMKQMFKPKSRLLEHYFRKIWEHSINVSSISRALAAFAPHLNRDEAMLAGLIHQIGKLPILALAENIAEFRDSPSRMDILLEKAHSAIGKLIMDSWNFPQALKSVASSYVNFRYDSAVHADYVDVVQVAFLQSIAGSDHPACRVDCSKVLSFAKLGLAANTDVLEIEGISDDVELARSMLS</sequence>
<evidence type="ECO:0000313" key="3">
    <source>
        <dbReference type="Proteomes" id="UP000494216"/>
    </source>
</evidence>
<reference evidence="2 3" key="1">
    <citation type="submission" date="2020-02" db="EMBL/GenBank/DDBJ databases">
        <authorList>
            <person name="Hogendoorn C."/>
        </authorList>
    </citation>
    <scope>NUCLEOTIDE SEQUENCE [LARGE SCALE GENOMIC DNA]</scope>
    <source>
        <strain evidence="2">METHB21</strain>
    </source>
</reference>
<evidence type="ECO:0000313" key="2">
    <source>
        <dbReference type="EMBL" id="CAA9890838.1"/>
    </source>
</evidence>
<dbReference type="PANTHER" id="PTHR33525">
    <property type="match status" value="1"/>
</dbReference>